<dbReference type="PANTHER" id="PTHR24153">
    <property type="entry name" value="ESPIN"/>
    <property type="match status" value="1"/>
</dbReference>
<organism evidence="4">
    <name type="scientific">Leptocylindrus danicus</name>
    <dbReference type="NCBI Taxonomy" id="163516"/>
    <lineage>
        <taxon>Eukaryota</taxon>
        <taxon>Sar</taxon>
        <taxon>Stramenopiles</taxon>
        <taxon>Ochrophyta</taxon>
        <taxon>Bacillariophyta</taxon>
        <taxon>Coscinodiscophyceae</taxon>
        <taxon>Chaetocerotophycidae</taxon>
        <taxon>Leptocylindrales</taxon>
        <taxon>Leptocylindraceae</taxon>
        <taxon>Leptocylindrus</taxon>
    </lineage>
</organism>
<keyword evidence="2" id="KW-0040">ANK repeat</keyword>
<dbReference type="Gene3D" id="1.25.40.20">
    <property type="entry name" value="Ankyrin repeat-containing domain"/>
    <property type="match status" value="1"/>
</dbReference>
<dbReference type="GO" id="GO:0051017">
    <property type="term" value="P:actin filament bundle assembly"/>
    <property type="evidence" value="ECO:0007669"/>
    <property type="project" value="TreeGrafter"/>
</dbReference>
<feature type="compositionally biased region" description="Polar residues" evidence="3">
    <location>
        <begin position="1"/>
        <end position="16"/>
    </location>
</feature>
<dbReference type="PANTHER" id="PTHR24153:SF8">
    <property type="entry name" value="FORKED, ISOFORM F"/>
    <property type="match status" value="1"/>
</dbReference>
<dbReference type="GO" id="GO:0005737">
    <property type="term" value="C:cytoplasm"/>
    <property type="evidence" value="ECO:0007669"/>
    <property type="project" value="TreeGrafter"/>
</dbReference>
<dbReference type="EMBL" id="HBGY01002136">
    <property type="protein sequence ID" value="CAD9558104.1"/>
    <property type="molecule type" value="Transcribed_RNA"/>
</dbReference>
<sequence length="281" mass="31145">MCTSRLSKPAHTNSTTMRHRRRRGDIDITCRVPLKDIASHTILNNVELQQWDALRTTLNHHQNNGDDNLAKQVLQDHPKILLLACQYDAPSDVIQKIVDIKPELAQEKANDGSQQTPLHILCQKATPPASQERTKAIRVLAERYPQAAIIMDSNGNTPLHLICRTPCDSAHAVSAVEAVSLAGPAAMTMENHEDETPMEIFLLSQATAMTVREEEHQNEVLKVLNQTSIKYLSNFKSSPCGEMYRLKCCQQAVFATKRTSVSSATATASTCSLSDEFVSQD</sequence>
<dbReference type="AlphaFoldDB" id="A0A7S2JUK7"/>
<proteinExistence type="predicted"/>
<protein>
    <submittedName>
        <fullName evidence="4">Uncharacterized protein</fullName>
    </submittedName>
</protein>
<dbReference type="GO" id="GO:0051015">
    <property type="term" value="F:actin filament binding"/>
    <property type="evidence" value="ECO:0007669"/>
    <property type="project" value="TreeGrafter"/>
</dbReference>
<gene>
    <name evidence="4" type="ORF">LDAN0321_LOCUS1441</name>
</gene>
<reference evidence="4" key="1">
    <citation type="submission" date="2021-01" db="EMBL/GenBank/DDBJ databases">
        <authorList>
            <person name="Corre E."/>
            <person name="Pelletier E."/>
            <person name="Niang G."/>
            <person name="Scheremetjew M."/>
            <person name="Finn R."/>
            <person name="Kale V."/>
            <person name="Holt S."/>
            <person name="Cochrane G."/>
            <person name="Meng A."/>
            <person name="Brown T."/>
            <person name="Cohen L."/>
        </authorList>
    </citation>
    <scope>NUCLEOTIDE SEQUENCE</scope>
    <source>
        <strain evidence="4">B650</strain>
    </source>
</reference>
<evidence type="ECO:0000313" key="4">
    <source>
        <dbReference type="EMBL" id="CAD9558104.1"/>
    </source>
</evidence>
<dbReference type="InterPro" id="IPR052420">
    <property type="entry name" value="Espin/Espin-like"/>
</dbReference>
<dbReference type="InterPro" id="IPR036770">
    <property type="entry name" value="Ankyrin_rpt-contain_sf"/>
</dbReference>
<evidence type="ECO:0000256" key="2">
    <source>
        <dbReference type="ARBA" id="ARBA00023043"/>
    </source>
</evidence>
<keyword evidence="1" id="KW-0677">Repeat</keyword>
<evidence type="ECO:0000256" key="3">
    <source>
        <dbReference type="SAM" id="MobiDB-lite"/>
    </source>
</evidence>
<feature type="region of interest" description="Disordered" evidence="3">
    <location>
        <begin position="1"/>
        <end position="22"/>
    </location>
</feature>
<name>A0A7S2JUK7_9STRA</name>
<evidence type="ECO:0000256" key="1">
    <source>
        <dbReference type="ARBA" id="ARBA00022737"/>
    </source>
</evidence>
<accession>A0A7S2JUK7</accession>